<organism evidence="5">
    <name type="scientific">Siphoviridae sp. ctyjS2</name>
    <dbReference type="NCBI Taxonomy" id="2827284"/>
    <lineage>
        <taxon>Viruses</taxon>
        <taxon>Duplodnaviria</taxon>
        <taxon>Heunggongvirae</taxon>
        <taxon>Uroviricota</taxon>
        <taxon>Caudoviricetes</taxon>
    </lineage>
</organism>
<feature type="domain" description="Peptidase S24/S26A/S26B/S26C" evidence="4">
    <location>
        <begin position="129"/>
        <end position="225"/>
    </location>
</feature>
<evidence type="ECO:0000313" key="5">
    <source>
        <dbReference type="EMBL" id="DAE25983.1"/>
    </source>
</evidence>
<dbReference type="PANTHER" id="PTHR40661">
    <property type="match status" value="1"/>
</dbReference>
<dbReference type="Pfam" id="PF00717">
    <property type="entry name" value="Peptidase_S24"/>
    <property type="match status" value="1"/>
</dbReference>
<dbReference type="InterPro" id="IPR039418">
    <property type="entry name" value="LexA-like"/>
</dbReference>
<keyword evidence="2" id="KW-0238">DNA-binding</keyword>
<dbReference type="InterPro" id="IPR010982">
    <property type="entry name" value="Lambda_DNA-bd_dom_sf"/>
</dbReference>
<keyword evidence="1" id="KW-0805">Transcription regulation</keyword>
<dbReference type="SUPFAM" id="SSF47413">
    <property type="entry name" value="lambda repressor-like DNA-binding domains"/>
    <property type="match status" value="1"/>
</dbReference>
<dbReference type="EMBL" id="BK015806">
    <property type="protein sequence ID" value="DAE25983.1"/>
    <property type="molecule type" value="Genomic_DNA"/>
</dbReference>
<dbReference type="InterPro" id="IPR001387">
    <property type="entry name" value="Cro/C1-type_HTH"/>
</dbReference>
<evidence type="ECO:0000256" key="3">
    <source>
        <dbReference type="ARBA" id="ARBA00023163"/>
    </source>
</evidence>
<dbReference type="InterPro" id="IPR036286">
    <property type="entry name" value="LexA/Signal_pep-like_sf"/>
</dbReference>
<accession>A0A8S5R3C5</accession>
<dbReference type="PANTHER" id="PTHR40661:SF1">
    <property type="entry name" value="HTH CRO_C1-TYPE DOMAIN-CONTAINING PROTEIN"/>
    <property type="match status" value="1"/>
</dbReference>
<dbReference type="CDD" id="cd06529">
    <property type="entry name" value="S24_LexA-like"/>
    <property type="match status" value="1"/>
</dbReference>
<proteinExistence type="predicted"/>
<keyword evidence="3" id="KW-0804">Transcription</keyword>
<dbReference type="InterPro" id="IPR015927">
    <property type="entry name" value="Peptidase_S24_S26A/B/C"/>
</dbReference>
<evidence type="ECO:0000256" key="1">
    <source>
        <dbReference type="ARBA" id="ARBA00023015"/>
    </source>
</evidence>
<evidence type="ECO:0000259" key="4">
    <source>
        <dbReference type="Pfam" id="PF00717"/>
    </source>
</evidence>
<evidence type="ECO:0000256" key="2">
    <source>
        <dbReference type="ARBA" id="ARBA00023125"/>
    </source>
</evidence>
<name>A0A8S5R3C5_9CAUD</name>
<protein>
    <submittedName>
        <fullName evidence="5">Putative transcriptional regulator</fullName>
    </submittedName>
</protein>
<sequence>MESTINQRIREIIEKRHEGSANALAKLAGISQSTLKDIIGEKANKPGYDTIVKILKAESNNLFGEISSDWLLFGRGSMVSDVEKPVDKLQKLTARIPTATNNAINYKLVPLLNLDAVGGIHSPNVVPGDYEYPDQLIPFTDALEGDVALTVSGESMSPTCPPGSRVLIRQVPQWREYFGYGNIFVLLLTDGRRILKEVQKYSEDSKNYILCKSHNDKYPEEELPKSMIASVWKVIKILNERGW</sequence>
<dbReference type="Gene3D" id="1.10.260.40">
    <property type="entry name" value="lambda repressor-like DNA-binding domains"/>
    <property type="match status" value="1"/>
</dbReference>
<dbReference type="CDD" id="cd00093">
    <property type="entry name" value="HTH_XRE"/>
    <property type="match status" value="1"/>
</dbReference>
<reference evidence="5" key="1">
    <citation type="journal article" date="2021" name="Proc. Natl. Acad. Sci. U.S.A.">
        <title>A Catalog of Tens of Thousands of Viruses from Human Metagenomes Reveals Hidden Associations with Chronic Diseases.</title>
        <authorList>
            <person name="Tisza M.J."/>
            <person name="Buck C.B."/>
        </authorList>
    </citation>
    <scope>NUCLEOTIDE SEQUENCE</scope>
    <source>
        <strain evidence="5">CtyjS2</strain>
    </source>
</reference>
<dbReference type="SUPFAM" id="SSF51306">
    <property type="entry name" value="LexA/Signal peptidase"/>
    <property type="match status" value="1"/>
</dbReference>
<dbReference type="Gene3D" id="2.10.109.10">
    <property type="entry name" value="Umud Fragment, subunit A"/>
    <property type="match status" value="1"/>
</dbReference>
<dbReference type="GO" id="GO:0003677">
    <property type="term" value="F:DNA binding"/>
    <property type="evidence" value="ECO:0007669"/>
    <property type="project" value="UniProtKB-KW"/>
</dbReference>